<feature type="transmembrane region" description="Helical" evidence="11">
    <location>
        <begin position="175"/>
        <end position="200"/>
    </location>
</feature>
<evidence type="ECO:0000256" key="4">
    <source>
        <dbReference type="ARBA" id="ARBA00022475"/>
    </source>
</evidence>
<dbReference type="InterPro" id="IPR004878">
    <property type="entry name" value="Otopetrin"/>
</dbReference>
<accession>A0A914XLY3</accession>
<name>A0A914XLY3_9BILA</name>
<keyword evidence="6" id="KW-0375">Hydrogen ion transport</keyword>
<protein>
    <submittedName>
        <fullName evidence="14">Otopetrin-2</fullName>
    </submittedName>
</protein>
<feature type="signal peptide" evidence="12">
    <location>
        <begin position="1"/>
        <end position="17"/>
    </location>
</feature>
<comment type="similarity">
    <text evidence="2">Belongs to the otopetrin family.</text>
</comment>
<dbReference type="GO" id="GO:0015252">
    <property type="term" value="F:proton channel activity"/>
    <property type="evidence" value="ECO:0007669"/>
    <property type="project" value="InterPro"/>
</dbReference>
<comment type="subcellular location">
    <subcellularLocation>
        <location evidence="1">Cell membrane</location>
        <topology evidence="1">Multi-pass membrane protein</topology>
    </subcellularLocation>
</comment>
<keyword evidence="3" id="KW-0813">Transport</keyword>
<feature type="transmembrane region" description="Helical" evidence="11">
    <location>
        <begin position="96"/>
        <end position="116"/>
    </location>
</feature>
<evidence type="ECO:0000256" key="12">
    <source>
        <dbReference type="SAM" id="SignalP"/>
    </source>
</evidence>
<dbReference type="AlphaFoldDB" id="A0A914XLY3"/>
<evidence type="ECO:0000256" key="5">
    <source>
        <dbReference type="ARBA" id="ARBA00022692"/>
    </source>
</evidence>
<evidence type="ECO:0000256" key="6">
    <source>
        <dbReference type="ARBA" id="ARBA00022781"/>
    </source>
</evidence>
<evidence type="ECO:0000256" key="2">
    <source>
        <dbReference type="ARBA" id="ARBA00006513"/>
    </source>
</evidence>
<feature type="transmembrane region" description="Helical" evidence="11">
    <location>
        <begin position="296"/>
        <end position="313"/>
    </location>
</feature>
<feature type="transmembrane region" description="Helical" evidence="11">
    <location>
        <begin position="220"/>
        <end position="241"/>
    </location>
</feature>
<organism evidence="13 14">
    <name type="scientific">Plectus sambesii</name>
    <dbReference type="NCBI Taxonomy" id="2011161"/>
    <lineage>
        <taxon>Eukaryota</taxon>
        <taxon>Metazoa</taxon>
        <taxon>Ecdysozoa</taxon>
        <taxon>Nematoda</taxon>
        <taxon>Chromadorea</taxon>
        <taxon>Plectida</taxon>
        <taxon>Plectina</taxon>
        <taxon>Plectoidea</taxon>
        <taxon>Plectidae</taxon>
        <taxon>Plectus</taxon>
    </lineage>
</organism>
<keyword evidence="8" id="KW-0406">Ion transport</keyword>
<dbReference type="Proteomes" id="UP000887566">
    <property type="component" value="Unplaced"/>
</dbReference>
<evidence type="ECO:0000256" key="8">
    <source>
        <dbReference type="ARBA" id="ARBA00023065"/>
    </source>
</evidence>
<evidence type="ECO:0000313" key="13">
    <source>
        <dbReference type="Proteomes" id="UP000887566"/>
    </source>
</evidence>
<dbReference type="GO" id="GO:0005886">
    <property type="term" value="C:plasma membrane"/>
    <property type="evidence" value="ECO:0007669"/>
    <property type="project" value="UniProtKB-SubCell"/>
</dbReference>
<proteinExistence type="inferred from homology"/>
<reference evidence="14" key="1">
    <citation type="submission" date="2022-11" db="UniProtKB">
        <authorList>
            <consortium name="WormBaseParasite"/>
        </authorList>
    </citation>
    <scope>IDENTIFICATION</scope>
</reference>
<dbReference type="PANTHER" id="PTHR21522">
    <property type="entry name" value="PROTON CHANNEL OTOP"/>
    <property type="match status" value="1"/>
</dbReference>
<dbReference type="WBParaSite" id="PSAMB.scaffold9441size4975.g32447.t1">
    <property type="protein sequence ID" value="PSAMB.scaffold9441size4975.g32447.t1"/>
    <property type="gene ID" value="PSAMB.scaffold9441size4975.g32447"/>
</dbReference>
<keyword evidence="10" id="KW-0407">Ion channel</keyword>
<feature type="transmembrane region" description="Helical" evidence="11">
    <location>
        <begin position="253"/>
        <end position="276"/>
    </location>
</feature>
<evidence type="ECO:0000256" key="3">
    <source>
        <dbReference type="ARBA" id="ARBA00022448"/>
    </source>
</evidence>
<keyword evidence="4" id="KW-1003">Cell membrane</keyword>
<keyword evidence="12" id="KW-0732">Signal</keyword>
<feature type="chain" id="PRO_5036719511" evidence="12">
    <location>
        <begin position="18"/>
        <end position="372"/>
    </location>
</feature>
<evidence type="ECO:0000256" key="1">
    <source>
        <dbReference type="ARBA" id="ARBA00004651"/>
    </source>
</evidence>
<dbReference type="Pfam" id="PF03189">
    <property type="entry name" value="Otopetrin"/>
    <property type="match status" value="1"/>
</dbReference>
<keyword evidence="9 11" id="KW-0472">Membrane</keyword>
<feature type="transmembrane region" description="Helical" evidence="11">
    <location>
        <begin position="144"/>
        <end position="163"/>
    </location>
</feature>
<dbReference type="PANTHER" id="PTHR21522:SF32">
    <property type="entry name" value="OTOPETRIN-2"/>
    <property type="match status" value="1"/>
</dbReference>
<keyword evidence="13" id="KW-1185">Reference proteome</keyword>
<evidence type="ECO:0000256" key="11">
    <source>
        <dbReference type="SAM" id="Phobius"/>
    </source>
</evidence>
<evidence type="ECO:0000256" key="9">
    <source>
        <dbReference type="ARBA" id="ARBA00023136"/>
    </source>
</evidence>
<evidence type="ECO:0000313" key="14">
    <source>
        <dbReference type="WBParaSite" id="PSAMB.scaffold9441size4975.g32447.t1"/>
    </source>
</evidence>
<evidence type="ECO:0000256" key="10">
    <source>
        <dbReference type="ARBA" id="ARBA00023303"/>
    </source>
</evidence>
<keyword evidence="7 11" id="KW-1133">Transmembrane helix</keyword>
<keyword evidence="5 11" id="KW-0812">Transmembrane</keyword>
<evidence type="ECO:0000256" key="7">
    <source>
        <dbReference type="ARBA" id="ARBA00022989"/>
    </source>
</evidence>
<sequence>MHLIAVNLWVWVRTVILEEYEVSREIDNAQYENAHALFVPLSNVNLSKVQKIGSSEESGEHDKFQTSHGDDDDILHLVMGCANTESCFMRQTFGPIMSTCTIEYSLIAACVMYVLWRNIGMPISAEHKARKRSLRVDCSSSTTGMFAGLVFLVGTFVSMIIFYSKMSTNRDADALWVFSLTHTALYLASIVACIFGIWRMRAMSYDSDRHATGAKLLEDILLIVGLIGQLLFSISGIVGLAGASQRDDVSPALYAVLGAHAVRLLQVLLQTVFILGASQLVATTSKLQATKPGREIVTFMMVVNMALFLVNTFEGQKASVNRALVDFYGIETWALVVQSTMPLSIFYRFHSSVCLAEIWKHSYRVHVRPITL</sequence>